<accession>F8Q3Y5</accession>
<feature type="region of interest" description="Disordered" evidence="1">
    <location>
        <begin position="106"/>
        <end position="174"/>
    </location>
</feature>
<dbReference type="AlphaFoldDB" id="F8Q3Y5"/>
<feature type="region of interest" description="Disordered" evidence="1">
    <location>
        <begin position="211"/>
        <end position="252"/>
    </location>
</feature>
<protein>
    <submittedName>
        <fullName evidence="2">Uncharacterized protein</fullName>
    </submittedName>
</protein>
<sequence>MTPYLEAHVAWRDGRGSSNKDSGSSATSSGGDAPHKSVAELAREKKLRDDPMAQVHGPLFVTCLRCGRRIKLSPKSTYDPFHWMKHRERCLKKPIGLARAPRRNAGEIYGGSSMTSSVSSSKTDAESITPPPLTPDNDRGVSFGDVKEESPLSELEEAPPSPKSPVVPPPDHAFQDYLQQSRRTQTRDLSVNHDRWQNWDWRQLKPPAWMVTSQAPSTEGDEDEDDIMEDHDYSGDPAATFSLLPDAQVNPS</sequence>
<feature type="compositionally biased region" description="Low complexity" evidence="1">
    <location>
        <begin position="112"/>
        <end position="121"/>
    </location>
</feature>
<dbReference type="OMA" id="DAHHWRT"/>
<dbReference type="Proteomes" id="UP000008063">
    <property type="component" value="Unassembled WGS sequence"/>
</dbReference>
<feature type="region of interest" description="Disordered" evidence="1">
    <location>
        <begin position="10"/>
        <end position="49"/>
    </location>
</feature>
<feature type="compositionally biased region" description="Acidic residues" evidence="1">
    <location>
        <begin position="219"/>
        <end position="229"/>
    </location>
</feature>
<feature type="compositionally biased region" description="Low complexity" evidence="1">
    <location>
        <begin position="16"/>
        <end position="32"/>
    </location>
</feature>
<gene>
    <name evidence="2" type="ORF">SERLA73DRAFT_75693</name>
</gene>
<dbReference type="OrthoDB" id="3268830at2759"/>
<evidence type="ECO:0000256" key="1">
    <source>
        <dbReference type="SAM" id="MobiDB-lite"/>
    </source>
</evidence>
<dbReference type="HOGENOM" id="CLU_094673_0_0_1"/>
<proteinExistence type="predicted"/>
<feature type="compositionally biased region" description="Pro residues" evidence="1">
    <location>
        <begin position="159"/>
        <end position="171"/>
    </location>
</feature>
<dbReference type="EMBL" id="GL945483">
    <property type="protein sequence ID" value="EGN96841.1"/>
    <property type="molecule type" value="Genomic_DNA"/>
</dbReference>
<name>F8Q3Y5_SERL3</name>
<evidence type="ECO:0000313" key="3">
    <source>
        <dbReference type="Proteomes" id="UP000008063"/>
    </source>
</evidence>
<organism evidence="3">
    <name type="scientific">Serpula lacrymans var. lacrymans (strain S7.3)</name>
    <name type="common">Dry rot fungus</name>
    <dbReference type="NCBI Taxonomy" id="936435"/>
    <lineage>
        <taxon>Eukaryota</taxon>
        <taxon>Fungi</taxon>
        <taxon>Dikarya</taxon>
        <taxon>Basidiomycota</taxon>
        <taxon>Agaricomycotina</taxon>
        <taxon>Agaricomycetes</taxon>
        <taxon>Agaricomycetidae</taxon>
        <taxon>Boletales</taxon>
        <taxon>Coniophorineae</taxon>
        <taxon>Serpulaceae</taxon>
        <taxon>Serpula</taxon>
    </lineage>
</organism>
<reference evidence="3" key="1">
    <citation type="journal article" date="2011" name="Science">
        <title>The plant cell wall-decomposing machinery underlies the functional diversity of forest fungi.</title>
        <authorList>
            <person name="Eastwood D.C."/>
            <person name="Floudas D."/>
            <person name="Binder M."/>
            <person name="Majcherczyk A."/>
            <person name="Schneider P."/>
            <person name="Aerts A."/>
            <person name="Asiegbu F.O."/>
            <person name="Baker S.E."/>
            <person name="Barry K."/>
            <person name="Bendiksby M."/>
            <person name="Blumentritt M."/>
            <person name="Coutinho P.M."/>
            <person name="Cullen D."/>
            <person name="de Vries R.P."/>
            <person name="Gathman A."/>
            <person name="Goodell B."/>
            <person name="Henrissat B."/>
            <person name="Ihrmark K."/>
            <person name="Kauserud H."/>
            <person name="Kohler A."/>
            <person name="LaButti K."/>
            <person name="Lapidus A."/>
            <person name="Lavin J.L."/>
            <person name="Lee Y.-H."/>
            <person name="Lindquist E."/>
            <person name="Lilly W."/>
            <person name="Lucas S."/>
            <person name="Morin E."/>
            <person name="Murat C."/>
            <person name="Oguiza J.A."/>
            <person name="Park J."/>
            <person name="Pisabarro A.G."/>
            <person name="Riley R."/>
            <person name="Rosling A."/>
            <person name="Salamov A."/>
            <person name="Schmidt O."/>
            <person name="Schmutz J."/>
            <person name="Skrede I."/>
            <person name="Stenlid J."/>
            <person name="Wiebenga A."/>
            <person name="Xie X."/>
            <person name="Kuees U."/>
            <person name="Hibbett D.S."/>
            <person name="Hoffmeister D."/>
            <person name="Hoegberg N."/>
            <person name="Martin F."/>
            <person name="Grigoriev I.V."/>
            <person name="Watkinson S.C."/>
        </authorList>
    </citation>
    <scope>NUCLEOTIDE SEQUENCE [LARGE SCALE GENOMIC DNA]</scope>
    <source>
        <strain evidence="3">strain S7.3</strain>
    </source>
</reference>
<evidence type="ECO:0000313" key="2">
    <source>
        <dbReference type="EMBL" id="EGN96841.1"/>
    </source>
</evidence>
<dbReference type="InParanoid" id="F8Q3Y5"/>
<keyword evidence="3" id="KW-1185">Reference proteome</keyword>
<feature type="compositionally biased region" description="Basic and acidic residues" evidence="1">
    <location>
        <begin position="33"/>
        <end position="49"/>
    </location>
</feature>